<dbReference type="AlphaFoldDB" id="A0A835ZIY9"/>
<protein>
    <submittedName>
        <fullName evidence="2">Uncharacterized protein</fullName>
    </submittedName>
</protein>
<feature type="compositionally biased region" description="Gly residues" evidence="1">
    <location>
        <begin position="583"/>
        <end position="611"/>
    </location>
</feature>
<comment type="caution">
    <text evidence="2">The sequence shown here is derived from an EMBL/GenBank/DDBJ whole genome shotgun (WGS) entry which is preliminary data.</text>
</comment>
<dbReference type="EMBL" id="JAFCMP010000018">
    <property type="protein sequence ID" value="KAG5191584.1"/>
    <property type="molecule type" value="Genomic_DNA"/>
</dbReference>
<dbReference type="Proteomes" id="UP000664859">
    <property type="component" value="Unassembled WGS sequence"/>
</dbReference>
<dbReference type="Gene3D" id="3.80.10.10">
    <property type="entry name" value="Ribonuclease Inhibitor"/>
    <property type="match status" value="1"/>
</dbReference>
<feature type="compositionally biased region" description="Basic residues" evidence="1">
    <location>
        <begin position="572"/>
        <end position="582"/>
    </location>
</feature>
<dbReference type="PANTHER" id="PTHR32134">
    <property type="entry name" value="FNIP REPEAT-CONTAINING PROTEIN"/>
    <property type="match status" value="1"/>
</dbReference>
<dbReference type="InterPro" id="IPR032675">
    <property type="entry name" value="LRR_dom_sf"/>
</dbReference>
<dbReference type="PANTHER" id="PTHR32134:SF92">
    <property type="entry name" value="FNIP REPEAT-CONTAINING PROTEIN"/>
    <property type="match status" value="1"/>
</dbReference>
<dbReference type="SUPFAM" id="SSF52058">
    <property type="entry name" value="L domain-like"/>
    <property type="match status" value="1"/>
</dbReference>
<feature type="region of interest" description="Disordered" evidence="1">
    <location>
        <begin position="569"/>
        <end position="620"/>
    </location>
</feature>
<evidence type="ECO:0000313" key="2">
    <source>
        <dbReference type="EMBL" id="KAG5191584.1"/>
    </source>
</evidence>
<evidence type="ECO:0000256" key="1">
    <source>
        <dbReference type="SAM" id="MobiDB-lite"/>
    </source>
</evidence>
<gene>
    <name evidence="2" type="ORF">JKP88DRAFT_295746</name>
</gene>
<keyword evidence="3" id="KW-1185">Reference proteome</keyword>
<reference evidence="2" key="1">
    <citation type="submission" date="2021-02" db="EMBL/GenBank/DDBJ databases">
        <title>First Annotated Genome of the Yellow-green Alga Tribonema minus.</title>
        <authorList>
            <person name="Mahan K.M."/>
        </authorList>
    </citation>
    <scope>NUCLEOTIDE SEQUENCE</scope>
    <source>
        <strain evidence="2">UTEX B ZZ1240</strain>
    </source>
</reference>
<name>A0A835ZIY9_9STRA</name>
<accession>A0A835ZIY9</accession>
<evidence type="ECO:0000313" key="3">
    <source>
        <dbReference type="Proteomes" id="UP000664859"/>
    </source>
</evidence>
<sequence length="680" mass="71514">MLKRATGTGEECTYEQWAEANKHLHAPDIAAQRSSTYKYSSGEYVLTIINAQRLLPKAAWTLNRDLLREISPAVSARLYDGALASTVWGILATKNVVDLHFEGGVAGQLPLVLPPSLRRLSLCAFRGNFTALPSGLEVFCAEAVPEGQALDRVFAQLPATAVPEGQALDRVFAQLPATVREVTLHQPPPRGARYPPALRALSLAGLGAAQLLLRSAPPPPPRLRTLRLTRCAVPAALPLPPALRALHLHYCQFEDCGSSGSGGGGALLPALPAPLAENADAMVIWPLPPLPCTLQELRIGSWNFSQPLDALPEGLRVLELHEASPYNHALGALPPSLCTLKLGRGYAEPLGPLPEGLRELKLGASTRDAARFDHPLGPLPPALTALTLGGQFTQDLGRLPRALRTLRLGISFNRYLGPLPPALRVLDFPETAIFSHPLGRLPPALRELSLGDCFEHSPGDLPRALERLAMASWRCHLHALPPALTALDLQATWRGAERYHLGALPPLLRRLRCVLAAAAPAGGGSSCAAALRGGGGGGALLVIAALPPRLEHLECRGLAGDAHAAAAAAAARRGRRRRRRRGSGGGGGGSGGGGGGGSGGSGGGSGGGGGGGDDDAPLRHVTLGDTWTDAVDFQPTLRAELRLGRGYTHRLPRLPLCAVHVPASYAHAVEGGSVHRFPYW</sequence>
<dbReference type="InterPro" id="IPR051251">
    <property type="entry name" value="STK_FNIP-Repeat"/>
</dbReference>
<organism evidence="2 3">
    <name type="scientific">Tribonema minus</name>
    <dbReference type="NCBI Taxonomy" id="303371"/>
    <lineage>
        <taxon>Eukaryota</taxon>
        <taxon>Sar</taxon>
        <taxon>Stramenopiles</taxon>
        <taxon>Ochrophyta</taxon>
        <taxon>PX clade</taxon>
        <taxon>Xanthophyceae</taxon>
        <taxon>Tribonematales</taxon>
        <taxon>Tribonemataceae</taxon>
        <taxon>Tribonema</taxon>
    </lineage>
</organism>
<proteinExistence type="predicted"/>